<sequence length="449" mass="50700">MNKRYYNLILAICLLLPLFCGCSSDDSSEMNEHPTINDIQFTEQGSKREVLYAIDGSKGLTLDESIRSQISIAANKTISGDGFTFSEEFDTDNLSSLPDYSTVKQWSDKAVAKAKTSYWVRYQLPSQVAMFKLRIAYVDGINVGVEHNAAQKIVIENKNANVSAQGQNYVTEYEMPHLMEGNTYVEHEVTAGGNKVLNYAMEWNDHMKHSRWVAYSYDAITGVKNVTRSDDAWAVDPLLPESMRVDNSWHTNDGFDRGHLCASDDRSFSTEANKQTFYFSNMSPQLNSFNGGYWVTFEQLLNSWVRKDNAFGSVYDKIYVAKGGTLDKLLIDYKGTKAGGDGVMPATDSKGFTSKGLPVPQYYFIAVLAHRANQPVDIATSYQTIGFWVEHRDDYGYTFEHPLNRDDTKANAISIDELESKTGIDFFCNLPDYIEDEVESSYNLTDWAW</sequence>
<evidence type="ECO:0000256" key="2">
    <source>
        <dbReference type="PIRSR" id="PIRSR640255-2"/>
    </source>
</evidence>
<keyword evidence="6" id="KW-0540">Nuclease</keyword>
<evidence type="ECO:0000313" key="13">
    <source>
        <dbReference type="EMBL" id="RGM59021.1"/>
    </source>
</evidence>
<evidence type="ECO:0000313" key="18">
    <source>
        <dbReference type="Proteomes" id="UP000261295"/>
    </source>
</evidence>
<evidence type="ECO:0000313" key="17">
    <source>
        <dbReference type="Proteomes" id="UP000260874"/>
    </source>
</evidence>
<dbReference type="PANTHER" id="PTHR13966:SF5">
    <property type="entry name" value="ENDONUCLEASE G, MITOCHONDRIAL"/>
    <property type="match status" value="1"/>
</dbReference>
<reference evidence="19 20" key="3">
    <citation type="journal article" date="2019" name="Nat. Med.">
        <title>A library of human gut bacterial isolates paired with longitudinal multiomics data enables mechanistic microbiome research.</title>
        <authorList>
            <person name="Poyet M."/>
            <person name="Groussin M."/>
            <person name="Gibbons S.M."/>
            <person name="Avila-Pacheco J."/>
            <person name="Jiang X."/>
            <person name="Kearney S.M."/>
            <person name="Perrotta A.R."/>
            <person name="Berdy B."/>
            <person name="Zhao S."/>
            <person name="Lieberman T.D."/>
            <person name="Swanson P.K."/>
            <person name="Smith M."/>
            <person name="Roesemann S."/>
            <person name="Alexander J.E."/>
            <person name="Rich S.A."/>
            <person name="Livny J."/>
            <person name="Vlamakis H."/>
            <person name="Clish C."/>
            <person name="Bullock K."/>
            <person name="Deik A."/>
            <person name="Scott J."/>
            <person name="Pierce K.A."/>
            <person name="Xavier R.J."/>
            <person name="Alm E.J."/>
        </authorList>
    </citation>
    <scope>NUCLEOTIDE SEQUENCE [LARGE SCALE GENOMIC DNA]</scope>
    <source>
        <strain evidence="7 20">BIOML-A3</strain>
        <strain evidence="6 19">BIOML-A42</strain>
    </source>
</reference>
<accession>A0A1Q6HX42</accession>
<evidence type="ECO:0000256" key="1">
    <source>
        <dbReference type="PIRSR" id="PIRSR640255-1"/>
    </source>
</evidence>
<evidence type="ECO:0000313" key="16">
    <source>
        <dbReference type="Proteomes" id="UP000260844"/>
    </source>
</evidence>
<evidence type="ECO:0000313" key="10">
    <source>
        <dbReference type="EMBL" id="RGJ97086.1"/>
    </source>
</evidence>
<name>A0A1Q6HX42_BACUN</name>
<dbReference type="EMBL" id="WCUV01000007">
    <property type="protein sequence ID" value="KAB4091863.1"/>
    <property type="molecule type" value="Genomic_DNA"/>
</dbReference>
<organism evidence="9 14">
    <name type="scientific">Bacteroides uniformis</name>
    <dbReference type="NCBI Taxonomy" id="820"/>
    <lineage>
        <taxon>Bacteria</taxon>
        <taxon>Pseudomonadati</taxon>
        <taxon>Bacteroidota</taxon>
        <taxon>Bacteroidia</taxon>
        <taxon>Bacteroidales</taxon>
        <taxon>Bacteroidaceae</taxon>
        <taxon>Bacteroides</taxon>
    </lineage>
</organism>
<feature type="active site" description="Proton acceptor" evidence="1">
    <location>
        <position position="259"/>
    </location>
</feature>
<dbReference type="InterPro" id="IPR020821">
    <property type="entry name" value="ENPP1-3/EXOG-like_nuc-like"/>
</dbReference>
<dbReference type="SMART" id="SM00477">
    <property type="entry name" value="NUC"/>
    <property type="match status" value="1"/>
</dbReference>
<keyword evidence="6" id="KW-0378">Hydrolase</keyword>
<evidence type="ECO:0000313" key="9">
    <source>
        <dbReference type="EMBL" id="OKZ31200.1"/>
    </source>
</evidence>
<dbReference type="SUPFAM" id="SSF54060">
    <property type="entry name" value="His-Me finger endonucleases"/>
    <property type="match status" value="1"/>
</dbReference>
<evidence type="ECO:0000313" key="7">
    <source>
        <dbReference type="EMBL" id="KAB4251204.1"/>
    </source>
</evidence>
<evidence type="ECO:0000313" key="20">
    <source>
        <dbReference type="Proteomes" id="UP000487989"/>
    </source>
</evidence>
<dbReference type="EMBL" id="QSTL01000001">
    <property type="protein sequence ID" value="RGM59021.1"/>
    <property type="molecule type" value="Genomic_DNA"/>
</dbReference>
<dbReference type="GO" id="GO:0003676">
    <property type="term" value="F:nucleic acid binding"/>
    <property type="evidence" value="ECO:0007669"/>
    <property type="project" value="InterPro"/>
</dbReference>
<dbReference type="EMBL" id="QSRK01000024">
    <property type="protein sequence ID" value="RGL11358.1"/>
    <property type="molecule type" value="Genomic_DNA"/>
</dbReference>
<dbReference type="EMBL" id="JAQNSG010000007">
    <property type="protein sequence ID" value="MDC1880249.1"/>
    <property type="molecule type" value="Genomic_DNA"/>
</dbReference>
<evidence type="ECO:0000259" key="5">
    <source>
        <dbReference type="SMART" id="SM00892"/>
    </source>
</evidence>
<protein>
    <submittedName>
        <fullName evidence="6">DNA/RNA non-specific endonuclease</fullName>
    </submittedName>
</protein>
<evidence type="ECO:0000313" key="8">
    <source>
        <dbReference type="EMBL" id="MDC1880249.1"/>
    </source>
</evidence>
<dbReference type="PANTHER" id="PTHR13966">
    <property type="entry name" value="ENDONUCLEASE RELATED"/>
    <property type="match status" value="1"/>
</dbReference>
<evidence type="ECO:0000256" key="3">
    <source>
        <dbReference type="SAM" id="SignalP"/>
    </source>
</evidence>
<dbReference type="Proteomes" id="UP000487989">
    <property type="component" value="Unassembled WGS sequence"/>
</dbReference>
<keyword evidence="3" id="KW-0732">Signal</keyword>
<dbReference type="Proteomes" id="UP000260874">
    <property type="component" value="Unassembled WGS sequence"/>
</dbReference>
<keyword evidence="6" id="KW-0255">Endonuclease</keyword>
<dbReference type="OrthoDB" id="9811262at2"/>
<keyword evidence="2" id="KW-0479">Metal-binding</keyword>
<reference evidence="8" key="4">
    <citation type="submission" date="2022-10" db="EMBL/GenBank/DDBJ databases">
        <title>Human gut microbiome strain richness.</title>
        <authorList>
            <person name="Chen-Liaw A."/>
        </authorList>
    </citation>
    <scope>NUCLEOTIDE SEQUENCE</scope>
    <source>
        <strain evidence="8">1001713st2_A4_1001713B170214_170313</strain>
    </source>
</reference>
<dbReference type="EMBL" id="QSPV01000001">
    <property type="protein sequence ID" value="RGJ97086.1"/>
    <property type="molecule type" value="Genomic_DNA"/>
</dbReference>
<dbReference type="Pfam" id="PF01223">
    <property type="entry name" value="Endonuclease_NS"/>
    <property type="match status" value="1"/>
</dbReference>
<dbReference type="Gene3D" id="3.40.570.10">
    <property type="entry name" value="Extracellular Endonuclease, subunit A"/>
    <property type="match status" value="1"/>
</dbReference>
<reference evidence="9 14" key="1">
    <citation type="journal article" date="2016" name="Nat. Biotechnol.">
        <title>Measurement of bacterial replication rates in microbial communities.</title>
        <authorList>
            <person name="Brown C.T."/>
            <person name="Olm M.R."/>
            <person name="Thomas B.C."/>
            <person name="Banfield J.F."/>
        </authorList>
    </citation>
    <scope>NUCLEOTIDE SEQUENCE [LARGE SCALE GENOMIC DNA]</scope>
    <source>
        <strain evidence="9">45_41</strain>
    </source>
</reference>
<dbReference type="GO" id="GO:0004519">
    <property type="term" value="F:endonuclease activity"/>
    <property type="evidence" value="ECO:0007669"/>
    <property type="project" value="UniProtKB-KW"/>
</dbReference>
<reference evidence="15 16" key="2">
    <citation type="submission" date="2018-08" db="EMBL/GenBank/DDBJ databases">
        <title>A genome reference for cultivated species of the human gut microbiota.</title>
        <authorList>
            <person name="Zou Y."/>
            <person name="Xue W."/>
            <person name="Luo G."/>
        </authorList>
    </citation>
    <scope>NUCLEOTIDE SEQUENCE [LARGE SCALE GENOMIC DNA]</scope>
    <source>
        <strain evidence="13 18">OM07-9</strain>
        <strain evidence="12 15">TF08-13</strain>
        <strain evidence="11 17">TF09-22</strain>
        <strain evidence="10 16">TM04-30</strain>
    </source>
</reference>
<evidence type="ECO:0000313" key="19">
    <source>
        <dbReference type="Proteomes" id="UP000432488"/>
    </source>
</evidence>
<gene>
    <name evidence="9" type="ORF">BHV79_14085</name>
    <name evidence="13" type="ORF">DXC07_02395</name>
    <name evidence="12" type="ORF">DXC80_14600</name>
    <name evidence="11" type="ORF">DXC91_17120</name>
    <name evidence="10" type="ORF">DXD40_01395</name>
    <name evidence="7" type="ORF">GAP48_14095</name>
    <name evidence="6" type="ORF">GAQ56_11845</name>
    <name evidence="8" type="ORF">POZ24_09440</name>
</gene>
<dbReference type="PROSITE" id="PS51257">
    <property type="entry name" value="PROKAR_LIPOPROTEIN"/>
    <property type="match status" value="1"/>
</dbReference>
<feature type="domain" description="ENPP1-3/EXOG-like endonuclease/phosphodiesterase" evidence="4">
    <location>
        <begin position="198"/>
        <end position="433"/>
    </location>
</feature>
<dbReference type="InterPro" id="IPR044925">
    <property type="entry name" value="His-Me_finger_sf"/>
</dbReference>
<feature type="binding site" evidence="2">
    <location>
        <position position="290"/>
    </location>
    <ligand>
        <name>Mg(2+)</name>
        <dbReference type="ChEBI" id="CHEBI:18420"/>
        <note>catalytic</note>
    </ligand>
</feature>
<dbReference type="InterPro" id="IPR040255">
    <property type="entry name" value="Non-specific_endonuclease"/>
</dbReference>
<dbReference type="GO" id="GO:0046872">
    <property type="term" value="F:metal ion binding"/>
    <property type="evidence" value="ECO:0007669"/>
    <property type="project" value="UniProtKB-KW"/>
</dbReference>
<evidence type="ECO:0000313" key="15">
    <source>
        <dbReference type="Proteomes" id="UP000260795"/>
    </source>
</evidence>
<dbReference type="Proteomes" id="UP000261295">
    <property type="component" value="Unassembled WGS sequence"/>
</dbReference>
<evidence type="ECO:0000259" key="4">
    <source>
        <dbReference type="SMART" id="SM00477"/>
    </source>
</evidence>
<feature type="domain" description="DNA/RNA non-specific endonuclease/pyrophosphatase/phosphodiesterase" evidence="5">
    <location>
        <begin position="195"/>
        <end position="433"/>
    </location>
</feature>
<dbReference type="RefSeq" id="WP_035457911.1">
    <property type="nucleotide sequence ID" value="NZ_CACRTC010000024.1"/>
</dbReference>
<feature type="signal peptide" evidence="3">
    <location>
        <begin position="1"/>
        <end position="25"/>
    </location>
</feature>
<dbReference type="Proteomes" id="UP000260795">
    <property type="component" value="Unassembled WGS sequence"/>
</dbReference>
<dbReference type="Proteomes" id="UP001213309">
    <property type="component" value="Unassembled WGS sequence"/>
</dbReference>
<dbReference type="GO" id="GO:0016787">
    <property type="term" value="F:hydrolase activity"/>
    <property type="evidence" value="ECO:0007669"/>
    <property type="project" value="InterPro"/>
</dbReference>
<dbReference type="InterPro" id="IPR044929">
    <property type="entry name" value="DNA/RNA_non-sp_Endonuclease_sf"/>
</dbReference>
<evidence type="ECO:0000313" key="14">
    <source>
        <dbReference type="Proteomes" id="UP000186549"/>
    </source>
</evidence>
<proteinExistence type="predicted"/>
<dbReference type="EMBL" id="WCTJ01000023">
    <property type="protein sequence ID" value="KAB4251204.1"/>
    <property type="molecule type" value="Genomic_DNA"/>
</dbReference>
<dbReference type="SMART" id="SM00892">
    <property type="entry name" value="Endonuclease_NS"/>
    <property type="match status" value="1"/>
</dbReference>
<evidence type="ECO:0000313" key="11">
    <source>
        <dbReference type="EMBL" id="RGK81668.1"/>
    </source>
</evidence>
<dbReference type="AlphaFoldDB" id="A0A1Q6HX42"/>
<dbReference type="EMBL" id="MNQU01000265">
    <property type="protein sequence ID" value="OKZ31200.1"/>
    <property type="molecule type" value="Genomic_DNA"/>
</dbReference>
<feature type="chain" id="PRO_5044061395" evidence="3">
    <location>
        <begin position="26"/>
        <end position="449"/>
    </location>
</feature>
<evidence type="ECO:0000313" key="6">
    <source>
        <dbReference type="EMBL" id="KAB4091863.1"/>
    </source>
</evidence>
<evidence type="ECO:0000313" key="12">
    <source>
        <dbReference type="EMBL" id="RGL11358.1"/>
    </source>
</evidence>
<dbReference type="Proteomes" id="UP000260844">
    <property type="component" value="Unassembled WGS sequence"/>
</dbReference>
<dbReference type="EMBL" id="QSRB01000018">
    <property type="protein sequence ID" value="RGK81668.1"/>
    <property type="molecule type" value="Genomic_DNA"/>
</dbReference>
<dbReference type="InterPro" id="IPR001604">
    <property type="entry name" value="Endo_G_ENPP1-like_dom"/>
</dbReference>
<comment type="caution">
    <text evidence="9">The sequence shown here is derived from an EMBL/GenBank/DDBJ whole genome shotgun (WGS) entry which is preliminary data.</text>
</comment>
<dbReference type="Proteomes" id="UP000432488">
    <property type="component" value="Unassembled WGS sequence"/>
</dbReference>
<dbReference type="Proteomes" id="UP000186549">
    <property type="component" value="Unassembled WGS sequence"/>
</dbReference>